<sequence length="110" mass="12451">MTPKFDKSKEIAVKLATKIQRYKGIKTMLDMKLEMDQVKVLGVELADILNDSIFVACQYGFPKQKGKVFAKVCIDLKGSINRTESEADLNKYVQYLLTQFGSLTKILGIR</sequence>
<comment type="caution">
    <text evidence="1">The sequence shown here is derived from an EMBL/GenBank/DDBJ whole genome shotgun (WGS) entry which is preliminary data.</text>
</comment>
<accession>A0A0F9HDP4</accession>
<name>A0A0F9HDP4_9ZZZZ</name>
<protein>
    <submittedName>
        <fullName evidence="1">Uncharacterized protein</fullName>
    </submittedName>
</protein>
<gene>
    <name evidence="1" type="ORF">LCGC14_1717450</name>
</gene>
<reference evidence="1" key="1">
    <citation type="journal article" date="2015" name="Nature">
        <title>Complex archaea that bridge the gap between prokaryotes and eukaryotes.</title>
        <authorList>
            <person name="Spang A."/>
            <person name="Saw J.H."/>
            <person name="Jorgensen S.L."/>
            <person name="Zaremba-Niedzwiedzka K."/>
            <person name="Martijn J."/>
            <person name="Lind A.E."/>
            <person name="van Eijk R."/>
            <person name="Schleper C."/>
            <person name="Guy L."/>
            <person name="Ettema T.J."/>
        </authorList>
    </citation>
    <scope>NUCLEOTIDE SEQUENCE</scope>
</reference>
<organism evidence="1">
    <name type="scientific">marine sediment metagenome</name>
    <dbReference type="NCBI Taxonomy" id="412755"/>
    <lineage>
        <taxon>unclassified sequences</taxon>
        <taxon>metagenomes</taxon>
        <taxon>ecological metagenomes</taxon>
    </lineage>
</organism>
<dbReference type="EMBL" id="LAZR01015405">
    <property type="protein sequence ID" value="KKM13322.1"/>
    <property type="molecule type" value="Genomic_DNA"/>
</dbReference>
<dbReference type="AlphaFoldDB" id="A0A0F9HDP4"/>
<proteinExistence type="predicted"/>
<evidence type="ECO:0000313" key="1">
    <source>
        <dbReference type="EMBL" id="KKM13322.1"/>
    </source>
</evidence>